<reference evidence="3" key="1">
    <citation type="journal article" date="2017" name="Genome Biol.">
        <title>Comparative genomics reveals high biological diversity and specific adaptations in the industrially and medically important fungal genus Aspergillus.</title>
        <authorList>
            <person name="de Vries R.P."/>
            <person name="Riley R."/>
            <person name="Wiebenga A."/>
            <person name="Aguilar-Osorio G."/>
            <person name="Amillis S."/>
            <person name="Uchima C.A."/>
            <person name="Anderluh G."/>
            <person name="Asadollahi M."/>
            <person name="Askin M."/>
            <person name="Barry K."/>
            <person name="Battaglia E."/>
            <person name="Bayram O."/>
            <person name="Benocci T."/>
            <person name="Braus-Stromeyer S.A."/>
            <person name="Caldana C."/>
            <person name="Canovas D."/>
            <person name="Cerqueira G.C."/>
            <person name="Chen F."/>
            <person name="Chen W."/>
            <person name="Choi C."/>
            <person name="Clum A."/>
            <person name="Dos Santos R.A."/>
            <person name="Damasio A.R."/>
            <person name="Diallinas G."/>
            <person name="Emri T."/>
            <person name="Fekete E."/>
            <person name="Flipphi M."/>
            <person name="Freyberg S."/>
            <person name="Gallo A."/>
            <person name="Gournas C."/>
            <person name="Habgood R."/>
            <person name="Hainaut M."/>
            <person name="Harispe M.L."/>
            <person name="Henrissat B."/>
            <person name="Hilden K.S."/>
            <person name="Hope R."/>
            <person name="Hossain A."/>
            <person name="Karabika E."/>
            <person name="Karaffa L."/>
            <person name="Karanyi Z."/>
            <person name="Krasevec N."/>
            <person name="Kuo A."/>
            <person name="Kusch H."/>
            <person name="LaButti K."/>
            <person name="Lagendijk E.L."/>
            <person name="Lapidus A."/>
            <person name="Levasseur A."/>
            <person name="Lindquist E."/>
            <person name="Lipzen A."/>
            <person name="Logrieco A.F."/>
            <person name="MacCabe A."/>
            <person name="Maekelae M.R."/>
            <person name="Malavazi I."/>
            <person name="Melin P."/>
            <person name="Meyer V."/>
            <person name="Mielnichuk N."/>
            <person name="Miskei M."/>
            <person name="Molnar A.P."/>
            <person name="Mule G."/>
            <person name="Ngan C.Y."/>
            <person name="Orejas M."/>
            <person name="Orosz E."/>
            <person name="Ouedraogo J.P."/>
            <person name="Overkamp K.M."/>
            <person name="Park H.-S."/>
            <person name="Perrone G."/>
            <person name="Piumi F."/>
            <person name="Punt P.J."/>
            <person name="Ram A.F."/>
            <person name="Ramon A."/>
            <person name="Rauscher S."/>
            <person name="Record E."/>
            <person name="Riano-Pachon D.M."/>
            <person name="Robert V."/>
            <person name="Roehrig J."/>
            <person name="Ruller R."/>
            <person name="Salamov A."/>
            <person name="Salih N.S."/>
            <person name="Samson R.A."/>
            <person name="Sandor E."/>
            <person name="Sanguinetti M."/>
            <person name="Schuetze T."/>
            <person name="Sepcic K."/>
            <person name="Shelest E."/>
            <person name="Sherlock G."/>
            <person name="Sophianopoulou V."/>
            <person name="Squina F.M."/>
            <person name="Sun H."/>
            <person name="Susca A."/>
            <person name="Todd R.B."/>
            <person name="Tsang A."/>
            <person name="Unkles S.E."/>
            <person name="van de Wiele N."/>
            <person name="van Rossen-Uffink D."/>
            <person name="Oliveira J.V."/>
            <person name="Vesth T.C."/>
            <person name="Visser J."/>
            <person name="Yu J.-H."/>
            <person name="Zhou M."/>
            <person name="Andersen M.R."/>
            <person name="Archer D.B."/>
            <person name="Baker S.E."/>
            <person name="Benoit I."/>
            <person name="Brakhage A.A."/>
            <person name="Braus G.H."/>
            <person name="Fischer R."/>
            <person name="Frisvad J.C."/>
            <person name="Goldman G.H."/>
            <person name="Houbraken J."/>
            <person name="Oakley B."/>
            <person name="Pocsi I."/>
            <person name="Scazzocchio C."/>
            <person name="Seiboth B."/>
            <person name="vanKuyk P.A."/>
            <person name="Wortman J."/>
            <person name="Dyer P.S."/>
            <person name="Grigoriev I.V."/>
        </authorList>
    </citation>
    <scope>NUCLEOTIDE SEQUENCE [LARGE SCALE GENOMIC DNA]</scope>
    <source>
        <strain evidence="3">CBS 506.65</strain>
    </source>
</reference>
<dbReference type="Proteomes" id="UP000184188">
    <property type="component" value="Unassembled WGS sequence"/>
</dbReference>
<dbReference type="GeneID" id="34612772"/>
<dbReference type="AlphaFoldDB" id="A0A1L9SIM0"/>
<evidence type="ECO:0000313" key="2">
    <source>
        <dbReference type="EMBL" id="OJJ47048.1"/>
    </source>
</evidence>
<evidence type="ECO:0000256" key="1">
    <source>
        <dbReference type="SAM" id="MobiDB-lite"/>
    </source>
</evidence>
<dbReference type="RefSeq" id="XP_022581558.1">
    <property type="nucleotide sequence ID" value="XM_022726308.1"/>
</dbReference>
<protein>
    <submittedName>
        <fullName evidence="2">Uncharacterized protein</fullName>
    </submittedName>
</protein>
<keyword evidence="3" id="KW-1185">Reference proteome</keyword>
<dbReference type="EMBL" id="KV878341">
    <property type="protein sequence ID" value="OJJ47048.1"/>
    <property type="molecule type" value="Genomic_DNA"/>
</dbReference>
<dbReference type="VEuPathDB" id="FungiDB:ASPZODRAFT_15732"/>
<sequence length="195" mass="21351">MTTKIEKKRENDEQHQVLVQACKRRNLRVVSDSDDEAEEKGGKGLSKAPVGASVKGEGEASGEAELLELEALETNGEDSEIDAMLENSLPVDEFVGDEAFIRGPDDFDEDISDEAVANSLIIASPMVPDTSGVFAGVLQNIIVYLKDYAIKNNVMHMVDTEKAITYGFTTEKTSSSRKLVKAESVRIARLDDHFI</sequence>
<gene>
    <name evidence="2" type="ORF">ASPZODRAFT_15732</name>
</gene>
<accession>A0A1L9SIM0</accession>
<name>A0A1L9SIM0_9EURO</name>
<organism evidence="2 3">
    <name type="scientific">Penicilliopsis zonata CBS 506.65</name>
    <dbReference type="NCBI Taxonomy" id="1073090"/>
    <lineage>
        <taxon>Eukaryota</taxon>
        <taxon>Fungi</taxon>
        <taxon>Dikarya</taxon>
        <taxon>Ascomycota</taxon>
        <taxon>Pezizomycotina</taxon>
        <taxon>Eurotiomycetes</taxon>
        <taxon>Eurotiomycetidae</taxon>
        <taxon>Eurotiales</taxon>
        <taxon>Aspergillaceae</taxon>
        <taxon>Penicilliopsis</taxon>
    </lineage>
</organism>
<evidence type="ECO:0000313" key="3">
    <source>
        <dbReference type="Proteomes" id="UP000184188"/>
    </source>
</evidence>
<feature type="region of interest" description="Disordered" evidence="1">
    <location>
        <begin position="29"/>
        <end position="61"/>
    </location>
</feature>
<proteinExistence type="predicted"/>